<keyword evidence="11" id="KW-0131">Cell cycle</keyword>
<keyword evidence="16" id="KW-1185">Reference proteome</keyword>
<dbReference type="Gene3D" id="3.40.1160.10">
    <property type="entry name" value="Acetylglutamate kinase-like"/>
    <property type="match status" value="1"/>
</dbReference>
<dbReference type="InterPro" id="IPR036393">
    <property type="entry name" value="AceGlu_kinase-like_sf"/>
</dbReference>
<evidence type="ECO:0000259" key="13">
    <source>
        <dbReference type="Pfam" id="PF02875"/>
    </source>
</evidence>
<evidence type="ECO:0000256" key="5">
    <source>
        <dbReference type="ARBA" id="ARBA00022605"/>
    </source>
</evidence>
<keyword evidence="11" id="KW-0961">Cell wall biogenesis/degradation</keyword>
<gene>
    <name evidence="10" type="primary">argB</name>
    <name evidence="15" type="ORF">IB211_00151</name>
</gene>
<evidence type="ECO:0000256" key="4">
    <source>
        <dbReference type="ARBA" id="ARBA00022571"/>
    </source>
</evidence>
<comment type="catalytic activity">
    <reaction evidence="10">
        <text>N-acetyl-L-glutamate + ATP = N-acetyl-L-glutamyl 5-phosphate + ADP</text>
        <dbReference type="Rhea" id="RHEA:14629"/>
        <dbReference type="ChEBI" id="CHEBI:30616"/>
        <dbReference type="ChEBI" id="CHEBI:44337"/>
        <dbReference type="ChEBI" id="CHEBI:57936"/>
        <dbReference type="ChEBI" id="CHEBI:456216"/>
        <dbReference type="EC" id="2.7.2.8"/>
    </reaction>
</comment>
<evidence type="ECO:0000313" key="16">
    <source>
        <dbReference type="Proteomes" id="UP000064844"/>
    </source>
</evidence>
<dbReference type="InterPro" id="IPR036565">
    <property type="entry name" value="Mur-like_cat_sf"/>
</dbReference>
<dbReference type="PANTHER" id="PTHR23135">
    <property type="entry name" value="MUR LIGASE FAMILY MEMBER"/>
    <property type="match status" value="1"/>
</dbReference>
<dbReference type="PRINTS" id="PR00474">
    <property type="entry name" value="GLU5KINASE"/>
</dbReference>
<dbReference type="STRING" id="1297617.IB211_00151"/>
<keyword evidence="11" id="KW-0132">Cell division</keyword>
<comment type="similarity">
    <text evidence="3">Belongs to the MurCDEF family. MurE subfamily.</text>
</comment>
<dbReference type="GO" id="GO:0008360">
    <property type="term" value="P:regulation of cell shape"/>
    <property type="evidence" value="ECO:0007669"/>
    <property type="project" value="UniProtKB-KW"/>
</dbReference>
<dbReference type="InterPro" id="IPR037528">
    <property type="entry name" value="ArgB"/>
</dbReference>
<dbReference type="KEGG" id="ibu:IB211_00151"/>
<dbReference type="Pfam" id="PF00696">
    <property type="entry name" value="AA_kinase"/>
    <property type="match status" value="1"/>
</dbReference>
<dbReference type="GO" id="GO:0071555">
    <property type="term" value="P:cell wall organization"/>
    <property type="evidence" value="ECO:0007669"/>
    <property type="project" value="UniProtKB-KW"/>
</dbReference>
<keyword evidence="11" id="KW-0573">Peptidoglycan synthesis</keyword>
<dbReference type="InterPro" id="IPR013221">
    <property type="entry name" value="Mur_ligase_cen"/>
</dbReference>
<dbReference type="InterPro" id="IPR036615">
    <property type="entry name" value="Mur_ligase_C_dom_sf"/>
</dbReference>
<comment type="function">
    <text evidence="10">Catalyzes the ATP-dependent phosphorylation of N-acetyl-L-glutamate.</text>
</comment>
<dbReference type="SUPFAM" id="SSF53244">
    <property type="entry name" value="MurD-like peptide ligases, peptide-binding domain"/>
    <property type="match status" value="1"/>
</dbReference>
<feature type="site" description="Transition state stabilizer" evidence="10">
    <location>
        <position position="539"/>
    </location>
</feature>
<evidence type="ECO:0000259" key="12">
    <source>
        <dbReference type="Pfam" id="PF00696"/>
    </source>
</evidence>
<dbReference type="HAMAP" id="MF_00082">
    <property type="entry name" value="ArgB"/>
    <property type="match status" value="1"/>
</dbReference>
<dbReference type="FunFam" id="3.40.1160.10:FF:000004">
    <property type="entry name" value="Acetylglutamate kinase"/>
    <property type="match status" value="1"/>
</dbReference>
<feature type="binding site" evidence="10">
    <location>
        <begin position="574"/>
        <end position="575"/>
    </location>
    <ligand>
        <name>substrate</name>
    </ligand>
</feature>
<evidence type="ECO:0000256" key="6">
    <source>
        <dbReference type="ARBA" id="ARBA00022679"/>
    </source>
</evidence>
<dbReference type="RefSeq" id="WP_082635961.1">
    <property type="nucleotide sequence ID" value="NZ_CP011307.1"/>
</dbReference>
<dbReference type="Gene3D" id="3.90.190.20">
    <property type="entry name" value="Mur ligase, C-terminal domain"/>
    <property type="match status" value="1"/>
</dbReference>
<comment type="similarity">
    <text evidence="10">Belongs to the acetylglutamate kinase family. ArgB subfamily.</text>
</comment>
<dbReference type="Gene3D" id="3.40.1190.10">
    <property type="entry name" value="Mur-like, catalytic domain"/>
    <property type="match status" value="1"/>
</dbReference>
<keyword evidence="15" id="KW-0436">Ligase</keyword>
<dbReference type="GO" id="GO:0051301">
    <property type="term" value="P:cell division"/>
    <property type="evidence" value="ECO:0007669"/>
    <property type="project" value="UniProtKB-KW"/>
</dbReference>
<accession>A0A0S2VZK8</accession>
<dbReference type="EC" id="2.7.2.8" evidence="10"/>
<feature type="binding site" evidence="10">
    <location>
        <position position="688"/>
    </location>
    <ligand>
        <name>substrate</name>
    </ligand>
</feature>
<dbReference type="EMBL" id="CP011307">
    <property type="protein sequence ID" value="ALP92547.1"/>
    <property type="molecule type" value="Genomic_DNA"/>
</dbReference>
<evidence type="ECO:0000256" key="9">
    <source>
        <dbReference type="ARBA" id="ARBA00022840"/>
    </source>
</evidence>
<dbReference type="InterPro" id="IPR001048">
    <property type="entry name" value="Asp/Glu/Uridylate_kinase"/>
</dbReference>
<keyword evidence="8 10" id="KW-0418">Kinase</keyword>
<dbReference type="Proteomes" id="UP000064844">
    <property type="component" value="Chromosome"/>
</dbReference>
<dbReference type="PATRIC" id="fig|1297617.4.peg.150"/>
<dbReference type="InterPro" id="IPR041727">
    <property type="entry name" value="NAGK-C"/>
</dbReference>
<feature type="site" description="Transition state stabilizer" evidence="10">
    <location>
        <position position="751"/>
    </location>
</feature>
<dbReference type="GO" id="GO:0003991">
    <property type="term" value="F:acetylglutamate kinase activity"/>
    <property type="evidence" value="ECO:0007669"/>
    <property type="project" value="UniProtKB-UniRule"/>
</dbReference>
<dbReference type="InterPro" id="IPR035911">
    <property type="entry name" value="MurE/MurF_N"/>
</dbReference>
<feature type="domain" description="Mur ligase C-terminal" evidence="13">
    <location>
        <begin position="349"/>
        <end position="478"/>
    </location>
</feature>
<dbReference type="CDD" id="cd04250">
    <property type="entry name" value="AAK_NAGK-C"/>
    <property type="match status" value="1"/>
</dbReference>
<evidence type="ECO:0000256" key="8">
    <source>
        <dbReference type="ARBA" id="ARBA00022777"/>
    </source>
</evidence>
<keyword evidence="4 10" id="KW-0055">Arginine biosynthesis</keyword>
<evidence type="ECO:0000259" key="14">
    <source>
        <dbReference type="Pfam" id="PF08245"/>
    </source>
</evidence>
<dbReference type="InterPro" id="IPR005761">
    <property type="entry name" value="UDP-N-AcMur-Glu-dNH2Pim_ligase"/>
</dbReference>
<evidence type="ECO:0000256" key="10">
    <source>
        <dbReference type="HAMAP-Rule" id="MF_00082"/>
    </source>
</evidence>
<evidence type="ECO:0000256" key="1">
    <source>
        <dbReference type="ARBA" id="ARBA00004752"/>
    </source>
</evidence>
<dbReference type="SUPFAM" id="SSF53633">
    <property type="entry name" value="Carbamate kinase-like"/>
    <property type="match status" value="1"/>
</dbReference>
<keyword evidence="9 10" id="KW-0067">ATP-binding</keyword>
<reference evidence="15 16" key="1">
    <citation type="journal article" date="2015" name="Nat. Commun.">
        <title>Production of butyrate from lysine and the Amadori product fructoselysine by a human gut commensal.</title>
        <authorList>
            <person name="Bui T.P."/>
            <person name="Ritari J."/>
            <person name="Boeren S."/>
            <person name="de Waard P."/>
            <person name="Plugge C.M."/>
            <person name="de Vos W.M."/>
        </authorList>
    </citation>
    <scope>NUCLEOTIDE SEQUENCE [LARGE SCALE GENOMIC DNA]</scope>
    <source>
        <strain evidence="15 16">AF211</strain>
    </source>
</reference>
<dbReference type="eggNOG" id="COG0769">
    <property type="taxonomic scope" value="Bacteria"/>
</dbReference>
<dbReference type="NCBIfam" id="TIGR00761">
    <property type="entry name" value="argB"/>
    <property type="match status" value="1"/>
</dbReference>
<dbReference type="GO" id="GO:0009252">
    <property type="term" value="P:peptidoglycan biosynthetic process"/>
    <property type="evidence" value="ECO:0007669"/>
    <property type="project" value="UniProtKB-UniPathway"/>
</dbReference>
<dbReference type="UniPathway" id="UPA00219"/>
<dbReference type="UniPathway" id="UPA00068">
    <property type="reaction ID" value="UER00107"/>
</dbReference>
<dbReference type="AlphaFoldDB" id="A0A0S2VZK8"/>
<dbReference type="InterPro" id="IPR004662">
    <property type="entry name" value="AcgluKinase_fam"/>
</dbReference>
<protein>
    <recommendedName>
        <fullName evidence="10">Acetylglutamate kinase</fullName>
        <ecNumber evidence="10">2.7.2.8</ecNumber>
    </recommendedName>
    <alternativeName>
        <fullName evidence="10">N-acetyl-L-glutamate 5-phosphotransferase</fullName>
    </alternativeName>
    <alternativeName>
        <fullName evidence="10">NAG kinase</fullName>
        <shortName evidence="10">NAGK</shortName>
    </alternativeName>
</protein>
<evidence type="ECO:0000256" key="2">
    <source>
        <dbReference type="ARBA" id="ARBA00004828"/>
    </source>
</evidence>
<dbReference type="NCBIfam" id="TIGR01085">
    <property type="entry name" value="murE"/>
    <property type="match status" value="1"/>
</dbReference>
<keyword evidence="10" id="KW-0963">Cytoplasm</keyword>
<evidence type="ECO:0000256" key="11">
    <source>
        <dbReference type="RuleBase" id="RU004135"/>
    </source>
</evidence>
<name>A0A0S2VZK8_9FIRM</name>
<dbReference type="Pfam" id="PF08245">
    <property type="entry name" value="Mur_ligase_M"/>
    <property type="match status" value="1"/>
</dbReference>
<dbReference type="Pfam" id="PF02875">
    <property type="entry name" value="Mur_ligase_C"/>
    <property type="match status" value="1"/>
</dbReference>
<dbReference type="GO" id="GO:0042450">
    <property type="term" value="P:L-arginine biosynthetic process via ornithine"/>
    <property type="evidence" value="ECO:0007669"/>
    <property type="project" value="UniProtKB-UniRule"/>
</dbReference>
<evidence type="ECO:0000313" key="15">
    <source>
        <dbReference type="EMBL" id="ALP92547.1"/>
    </source>
</evidence>
<feature type="domain" description="Aspartate/glutamate/uridylate kinase" evidence="12">
    <location>
        <begin position="535"/>
        <end position="769"/>
    </location>
</feature>
<keyword evidence="7 10" id="KW-0547">Nucleotide-binding</keyword>
<sequence>MMVLPIRPLGDYWQLLQKHGLLSSDKPLPAELLSRPVHLVSCDSQAVEPGTLFIVKGAHFRGRYLAEALEKGAFVYLSDHVWEEAGAAPCLLVRDVRRAMALLADFYYDHPSGKLSVVGITGTKGKSSTTYYLKYIFDEYLSARKKRPSGVISSIDTFDGVERFESHLTTPEPLDLERHFANAVSSGLEYLTMEVSSQALKYDRMDGVDLSAAVFLNIGYDHISPIEHPDFEDYFASKLKIFAHSDLAVVNLDADEVPRVLNAAREHCSRVLTFSEQDPAAAVFGSQVRKQGHDILFRVKTPRFSREFRLTMPGLFNVQNALAAIAVCEGLGIPEQCIYVGLMKARVPGRMEVYQNANGRITAIVDYAHNRLSFEKLFLSVKEEYPGRRVVIVFGCPGKKALDRRKDLSEIAARYADLVVITEEDPGEEDVLDISREMAAHVENVGCDYSIEPDRGEAIRMAVMGSETPTVILITGKGAETRQKRGTAYIDCISDVEYTKRYLHEYDVSHHLDGMEKVLGLLDTLPRLAESAGRTVVLKYGGSALGENGAVDSILRDVAALQMAGVHVVLVHGGGRSITGWLSRMGEETVFRDGYRVTDDTAMDVAEMVLSGQVNKQVVLALRKLGVKAAGVSGKDGGILKARCKDPALGHVGEIVSADAALIRTLLTGGYVPVISPVAAGERWESYNCNADDAACAVAEALKADKLVFLTDVDGILMDSRNAKTAISSLTASEARELLDSGLIQGGMVPKLRSCVRALENGVSKVAVLDGRIDHVMLLDAVSGQTMGTTLRRDEA</sequence>
<organism evidence="15 16">
    <name type="scientific">Intestinimonas butyriciproducens</name>
    <dbReference type="NCBI Taxonomy" id="1297617"/>
    <lineage>
        <taxon>Bacteria</taxon>
        <taxon>Bacillati</taxon>
        <taxon>Bacillota</taxon>
        <taxon>Clostridia</taxon>
        <taxon>Eubacteriales</taxon>
        <taxon>Intestinimonas</taxon>
    </lineage>
</organism>
<dbReference type="SUPFAM" id="SSF63418">
    <property type="entry name" value="MurE/MurF N-terminal domain"/>
    <property type="match status" value="1"/>
</dbReference>
<dbReference type="SUPFAM" id="SSF53623">
    <property type="entry name" value="MurD-like peptide ligases, catalytic domain"/>
    <property type="match status" value="1"/>
</dbReference>
<keyword evidence="11" id="KW-0133">Cell shape</keyword>
<comment type="pathway">
    <text evidence="1 11">Cell wall biogenesis; peptidoglycan biosynthesis.</text>
</comment>
<feature type="domain" description="Mur ligase central" evidence="14">
    <location>
        <begin position="120"/>
        <end position="328"/>
    </location>
</feature>
<proteinExistence type="inferred from homology"/>
<dbReference type="GO" id="GO:0005524">
    <property type="term" value="F:ATP binding"/>
    <property type="evidence" value="ECO:0007669"/>
    <property type="project" value="UniProtKB-UniRule"/>
</dbReference>
<keyword evidence="6 10" id="KW-0808">Transferase</keyword>
<feature type="binding site" evidence="10">
    <location>
        <position position="596"/>
    </location>
    <ligand>
        <name>substrate</name>
    </ligand>
</feature>
<evidence type="ECO:0000256" key="7">
    <source>
        <dbReference type="ARBA" id="ARBA00022741"/>
    </source>
</evidence>
<dbReference type="GO" id="GO:0016881">
    <property type="term" value="F:acid-amino acid ligase activity"/>
    <property type="evidence" value="ECO:0007669"/>
    <property type="project" value="InterPro"/>
</dbReference>
<reference evidence="16" key="2">
    <citation type="submission" date="2015-04" db="EMBL/GenBank/DDBJ databases">
        <title>A butyrogenic pathway from the amino acid lysine in a human gut commensal.</title>
        <authorList>
            <person name="de Vos W.M."/>
            <person name="Bui N.T.P."/>
            <person name="Plugge C.M."/>
            <person name="Ritari J."/>
        </authorList>
    </citation>
    <scope>NUCLEOTIDE SEQUENCE [LARGE SCALE GENOMIC DNA]</scope>
    <source>
        <strain evidence="16">AF211</strain>
    </source>
</reference>
<dbReference type="InterPro" id="IPR001057">
    <property type="entry name" value="Glu/AcGlu_kinase"/>
</dbReference>
<dbReference type="eggNOG" id="COG0548">
    <property type="taxonomic scope" value="Bacteria"/>
</dbReference>
<evidence type="ECO:0000256" key="3">
    <source>
        <dbReference type="ARBA" id="ARBA00005898"/>
    </source>
</evidence>
<comment type="pathway">
    <text evidence="2 10">Amino-acid biosynthesis; L-arginine biosynthesis; N(2)-acetyl-L-ornithine from L-glutamate: step 2/4.</text>
</comment>
<dbReference type="GO" id="GO:0005737">
    <property type="term" value="C:cytoplasm"/>
    <property type="evidence" value="ECO:0007669"/>
    <property type="project" value="UniProtKB-SubCell"/>
</dbReference>
<keyword evidence="5 10" id="KW-0028">Amino-acid biosynthesis</keyword>
<dbReference type="Gene3D" id="3.40.1390.10">
    <property type="entry name" value="MurE/MurF, N-terminal domain"/>
    <property type="match status" value="1"/>
</dbReference>
<dbReference type="PANTHER" id="PTHR23135:SF4">
    <property type="entry name" value="UDP-N-ACETYLMURAMOYL-L-ALANYL-D-GLUTAMATE--2,6-DIAMINOPIMELATE LIGASE MURE HOMOLOG, CHLOROPLASTIC"/>
    <property type="match status" value="1"/>
</dbReference>
<comment type="subcellular location">
    <subcellularLocation>
        <location evidence="10 11">Cytoplasm</location>
    </subcellularLocation>
</comment>
<dbReference type="InterPro" id="IPR004101">
    <property type="entry name" value="Mur_ligase_C"/>
</dbReference>